<sequence length="342" mass="39363">MEFKKPPVILNEKGEIRRVGFELEFAGVDLQKAATVILQQYGGEYVTTDKQKQRVNNSSIGDFCLNVDLRLLSEKKYTVLFEKLGINLATINIGNTSLDTVIENVLESGITTVIPYEISAPSLPITELHQIERLRQGLQEIDAKGTKSSILYAFAMHINPELPEKNVQTLLAYTRAFVMLYPWLFKVSEIAIARRISSFINPFPAAYIRFILDEQYAPQLDQFIDDYYLLNPDRNRPLDLYPVFAWLNAEKVNGLKDIGKVSPRPTFHYRLPNSLIDDPDWTIAQEWNRWVEVEKLACDPGALAELSKEYLRISAMNLTNFEEIWINKMEEWMQSRPLPSQL</sequence>
<keyword evidence="2" id="KW-1185">Reference proteome</keyword>
<dbReference type="EMBL" id="JAUKPO010000001">
    <property type="protein sequence ID" value="MDO1444852.1"/>
    <property type="molecule type" value="Genomic_DNA"/>
</dbReference>
<evidence type="ECO:0000313" key="1">
    <source>
        <dbReference type="EMBL" id="MDO1444852.1"/>
    </source>
</evidence>
<protein>
    <submittedName>
        <fullName evidence="1">Amidoligase family protein</fullName>
    </submittedName>
</protein>
<dbReference type="RefSeq" id="WP_302035654.1">
    <property type="nucleotide sequence ID" value="NZ_JAUKPO010000001.1"/>
</dbReference>
<dbReference type="InterPro" id="IPR022025">
    <property type="entry name" value="Amidoligase_2"/>
</dbReference>
<dbReference type="Proteomes" id="UP001168528">
    <property type="component" value="Unassembled WGS sequence"/>
</dbReference>
<reference evidence="1" key="1">
    <citation type="submission" date="2023-07" db="EMBL/GenBank/DDBJ databases">
        <title>The genome sequence of Rhodocytophaga aerolata KACC 12507.</title>
        <authorList>
            <person name="Zhang X."/>
        </authorList>
    </citation>
    <scope>NUCLEOTIDE SEQUENCE</scope>
    <source>
        <strain evidence="1">KACC 12507</strain>
    </source>
</reference>
<name>A0ABT8R237_9BACT</name>
<accession>A0ABT8R237</accession>
<dbReference type="Pfam" id="PF12224">
    <property type="entry name" value="Amidoligase_2"/>
    <property type="match status" value="1"/>
</dbReference>
<gene>
    <name evidence="1" type="ORF">Q0590_01250</name>
</gene>
<proteinExistence type="predicted"/>
<comment type="caution">
    <text evidence="1">The sequence shown here is derived from an EMBL/GenBank/DDBJ whole genome shotgun (WGS) entry which is preliminary data.</text>
</comment>
<organism evidence="1 2">
    <name type="scientific">Rhodocytophaga aerolata</name>
    <dbReference type="NCBI Taxonomy" id="455078"/>
    <lineage>
        <taxon>Bacteria</taxon>
        <taxon>Pseudomonadati</taxon>
        <taxon>Bacteroidota</taxon>
        <taxon>Cytophagia</taxon>
        <taxon>Cytophagales</taxon>
        <taxon>Rhodocytophagaceae</taxon>
        <taxon>Rhodocytophaga</taxon>
    </lineage>
</organism>
<evidence type="ECO:0000313" key="2">
    <source>
        <dbReference type="Proteomes" id="UP001168528"/>
    </source>
</evidence>